<accession>A0A090N3K0</accession>
<reference evidence="1" key="2">
    <citation type="journal article" date="2014" name="BMC Genomics">
        <title>An improved genome of the model marine alga Ostreococcus tauri unfolds by assessing Illumina de novo assemblies.</title>
        <authorList>
            <person name="Blanc-Mathieu R."/>
            <person name="Verhelst B."/>
            <person name="Derelle E."/>
            <person name="Rombauts S."/>
            <person name="Bouget F.Y."/>
            <person name="Carre I."/>
            <person name="Chateau A."/>
            <person name="Eyre-Walker A."/>
            <person name="Grimsley N."/>
            <person name="Moreau H."/>
            <person name="Piegu B."/>
            <person name="Rivals E."/>
            <person name="Schackwitz W."/>
            <person name="Van de Peer Y."/>
            <person name="Piganeau G."/>
        </authorList>
    </citation>
    <scope>NUCLEOTIDE SEQUENCE</scope>
    <source>
        <strain evidence="1">RCC4221</strain>
    </source>
</reference>
<accession>A0A1Y5IGF5</accession>
<sequence length="207" mass="22216">MTGASVDADYPGTATQRMINGRERAMSLSESELSKDWDSVVRPKLLWAAGLKDLRNVAPGKGNTGHCFNDFNHVDATTMSIEEADNENSGRVVGMAYRNPLGEGIRAARDETMGEGGSWCTCILGSASEPPADVAHVQFRSKIAWKLVWVPGKNGKDFSRFVLVDDAGVELATGVPSGNLPTLAERQGNYNVVKGGRYARAADARSV</sequence>
<name>A0A090N3K0_OSTTA</name>
<dbReference type="Proteomes" id="UP000195557">
    <property type="component" value="Unassembled WGS sequence"/>
</dbReference>
<dbReference type="Proteomes" id="UP000009170">
    <property type="component" value="Unassembled WGS sequence"/>
</dbReference>
<reference evidence="1 3" key="1">
    <citation type="journal article" date="2006" name="Proc. Natl. Acad. Sci. U.S.A.">
        <title>Genome analysis of the smallest free-living eukaryote Ostreococcus tauri unveils many unique features.</title>
        <authorList>
            <person name="Derelle E."/>
            <person name="Ferraz C."/>
            <person name="Rombauts S."/>
            <person name="Rouze P."/>
            <person name="Worden A.Z."/>
            <person name="Robbens S."/>
            <person name="Partensky F."/>
            <person name="Degroeve S."/>
            <person name="Echeynie S."/>
            <person name="Cooke R."/>
            <person name="Saeys Y."/>
            <person name="Wuyts J."/>
            <person name="Jabbari K."/>
            <person name="Bowler C."/>
            <person name="Panaud O."/>
            <person name="Piegu B."/>
            <person name="Ball S.G."/>
            <person name="Ral J.-P."/>
            <person name="Bouget F.-Y."/>
            <person name="Piganeau G."/>
            <person name="De Baets B."/>
            <person name="Picard A."/>
            <person name="Delseny M."/>
            <person name="Demaille J."/>
            <person name="Van de Peer Y."/>
            <person name="Moreau H."/>
        </authorList>
    </citation>
    <scope>NUCLEOTIDE SEQUENCE [LARGE SCALE GENOMIC DNA]</scope>
    <source>
        <strain evidence="1 3">OTTH0595</strain>
    </source>
</reference>
<protein>
    <submittedName>
        <fullName evidence="1">Uncharacterized protein</fullName>
    </submittedName>
</protein>
<gene>
    <name evidence="2" type="ORF">BE221DRAFT_189910</name>
    <name evidence="1" type="ORF">OT_ostta06g00945</name>
</gene>
<dbReference type="AlphaFoldDB" id="A0A090N3K0"/>
<dbReference type="InParanoid" id="A0A090N3K0"/>
<evidence type="ECO:0000313" key="1">
    <source>
        <dbReference type="EMBL" id="CEF98253.1"/>
    </source>
</evidence>
<proteinExistence type="predicted"/>
<evidence type="ECO:0000313" key="3">
    <source>
        <dbReference type="Proteomes" id="UP000009170"/>
    </source>
</evidence>
<accession>A0A454XXK1</accession>
<keyword evidence="3" id="KW-1185">Reference proteome</keyword>
<dbReference type="EMBL" id="KZ155774">
    <property type="protein sequence ID" value="OUS48591.1"/>
    <property type="molecule type" value="Genomic_DNA"/>
</dbReference>
<dbReference type="EMBL" id="CAID01000006">
    <property type="protein sequence ID" value="CEF98253.1"/>
    <property type="molecule type" value="Genomic_DNA"/>
</dbReference>
<organism evidence="1 3">
    <name type="scientific">Ostreococcus tauri</name>
    <name type="common">Marine green alga</name>
    <dbReference type="NCBI Taxonomy" id="70448"/>
    <lineage>
        <taxon>Eukaryota</taxon>
        <taxon>Viridiplantae</taxon>
        <taxon>Chlorophyta</taxon>
        <taxon>Mamiellophyceae</taxon>
        <taxon>Mamiellales</taxon>
        <taxon>Bathycoccaceae</taxon>
        <taxon>Ostreococcus</taxon>
    </lineage>
</organism>
<evidence type="ECO:0000313" key="2">
    <source>
        <dbReference type="EMBL" id="OUS48591.1"/>
    </source>
</evidence>
<reference evidence="2" key="3">
    <citation type="submission" date="2017-04" db="EMBL/GenBank/DDBJ databases">
        <title>Population genomics of picophytoplankton unveils novel chromosome hypervariability.</title>
        <authorList>
            <consortium name="DOE Joint Genome Institute"/>
            <person name="Blanc-Mathieu R."/>
            <person name="Krasovec M."/>
            <person name="Hebrard M."/>
            <person name="Yau S."/>
            <person name="Desgranges E."/>
            <person name="Martin J."/>
            <person name="Schackwitz W."/>
            <person name="Kuo A."/>
            <person name="Salin G."/>
            <person name="Donnadieu C."/>
            <person name="Desdevises Y."/>
            <person name="Sanchez-Ferandin S."/>
            <person name="Moreau H."/>
            <person name="Rivals E."/>
            <person name="Grigoriev I.V."/>
            <person name="Grimsley N."/>
            <person name="Eyre-Walker A."/>
            <person name="Piganeau G."/>
        </authorList>
    </citation>
    <scope>NUCLEOTIDE SEQUENCE [LARGE SCALE GENOMIC DNA]</scope>
    <source>
        <strain evidence="2">RCC 1115</strain>
    </source>
</reference>
<dbReference type="OrthoDB" id="10259631at2759"/>